<dbReference type="Proteomes" id="UP000244940">
    <property type="component" value="Unassembled WGS sequence"/>
</dbReference>
<sequence length="146" mass="14939">MSDDRNREDRDPFDARADAPADAALDALFAEARDAAAGPLPVTLREALLADARRVQPLPVRVSWGARIRALLADFGGAPSLAGVGAAGLAGLWIGIAAPGPTADLVSSFWQGASGVAPGVAAWTSEGTVLDYTGAELLTLLDSETD</sequence>
<dbReference type="AlphaFoldDB" id="A0A2U2CA21"/>
<organism evidence="1 2">
    <name type="scientific">Pararhodobacter marinus</name>
    <dbReference type="NCBI Taxonomy" id="2184063"/>
    <lineage>
        <taxon>Bacteria</taxon>
        <taxon>Pseudomonadati</taxon>
        <taxon>Pseudomonadota</taxon>
        <taxon>Alphaproteobacteria</taxon>
        <taxon>Rhodobacterales</taxon>
        <taxon>Paracoccaceae</taxon>
        <taxon>Pararhodobacter</taxon>
    </lineage>
</organism>
<evidence type="ECO:0008006" key="3">
    <source>
        <dbReference type="Google" id="ProtNLM"/>
    </source>
</evidence>
<comment type="caution">
    <text evidence="1">The sequence shown here is derived from an EMBL/GenBank/DDBJ whole genome shotgun (WGS) entry which is preliminary data.</text>
</comment>
<reference evidence="1 2" key="1">
    <citation type="submission" date="2018-05" db="EMBL/GenBank/DDBJ databases">
        <title>Pararhodobacter marina sp. nov., isolated from deep-sea water of the Indian Ocean.</title>
        <authorList>
            <person name="Lai Q.Sr."/>
            <person name="Liu X."/>
            <person name="Shao Z."/>
        </authorList>
    </citation>
    <scope>NUCLEOTIDE SEQUENCE [LARGE SCALE GENOMIC DNA]</scope>
    <source>
        <strain evidence="1 2">CIC4N-9</strain>
    </source>
</reference>
<gene>
    <name evidence="1" type="ORF">C4N9_12025</name>
</gene>
<proteinExistence type="predicted"/>
<dbReference type="GeneID" id="94365618"/>
<accession>A0A2U2CA21</accession>
<name>A0A2U2CA21_9RHOB</name>
<keyword evidence="2" id="KW-1185">Reference proteome</keyword>
<protein>
    <recommendedName>
        <fullName evidence="3">Dihydroorotate dehydrogenase</fullName>
    </recommendedName>
</protein>
<evidence type="ECO:0000313" key="2">
    <source>
        <dbReference type="Proteomes" id="UP000244940"/>
    </source>
</evidence>
<dbReference type="RefSeq" id="WP_109533563.1">
    <property type="nucleotide sequence ID" value="NZ_QEYD01000006.1"/>
</dbReference>
<evidence type="ECO:0000313" key="1">
    <source>
        <dbReference type="EMBL" id="PWE28702.1"/>
    </source>
</evidence>
<dbReference type="EMBL" id="QEYD01000006">
    <property type="protein sequence ID" value="PWE28702.1"/>
    <property type="molecule type" value="Genomic_DNA"/>
</dbReference>